<evidence type="ECO:0000313" key="12">
    <source>
        <dbReference type="Proteomes" id="UP000321570"/>
    </source>
</evidence>
<dbReference type="PROSITE" id="PS00107">
    <property type="entry name" value="PROTEIN_KINASE_ATP"/>
    <property type="match status" value="1"/>
</dbReference>
<dbReference type="PANTHER" id="PTHR24054">
    <property type="entry name" value="CASEIN KINASE II SUBUNIT ALPHA"/>
    <property type="match status" value="1"/>
</dbReference>
<dbReference type="FunFam" id="1.10.510.10:FF:000624">
    <property type="entry name" value="Mitogen-activated protein kinase"/>
    <property type="match status" value="1"/>
</dbReference>
<gene>
    <name evidence="11" type="ORF">WMSIL1_LOCUS8567</name>
</gene>
<dbReference type="SUPFAM" id="SSF56112">
    <property type="entry name" value="Protein kinase-like (PK-like)"/>
    <property type="match status" value="2"/>
</dbReference>
<keyword evidence="2" id="KW-0723">Serine/threonine-protein kinase</keyword>
<sequence length="659" mass="74523">MDQSVVLPPTPISNILYTFQNPIILMPAACATVIKPTDIFETTVEGIISQPGAKFTVYKAHDKRSGIDLAIKAIPLKDPNKRIQEIKILESLRDCPNVAKLLGSISTSFLPSHTFLTLEYVNSVSWYQLQNSLTPADLRHYMYQLITALVACHDRIIIHRSVKPDNLLIDPSTKHLRLIGWSNAACMNSNDYSELDPCSYEYLSPELILNGPSTGFSTDLWPVGCIIASIILAEPLLFYQAKDQLGQLAAIIKIVGNEKILKYIDAYKVAIAPNLREHILSCDSGNYKRLTEANDEAADLMVNLMTVDPFQRITAKQALSHPFLNQHHHDQSLAARFASRLSLGSNSNSSASSEAAGKCLPYFDYKFSGFVGEGTFGQVYRIQSNSESKALAVKIMRQKNYADLYNEFTMLEKLQDIPNVVKFYGTIIADDFAALIFEFVEFTPWKRLYNSLKSTEIQYYIYQLLLALQACHDLQIMHRDIKPSNLVINPALRQLRLVDWGQATYYHQGKEYDVHVGTHQYKSPELHLGYKRYNLTVDMWPVGCILASAIFRQRYMFSGGTIREILLQITHVVGSEPMFAAMKKAENLEFRGDEAFMNIKPKDFSTYINDSNKKVAIKSAIDLVSRLLVCDPEKRYSATQALKHSYLRRAHQFPAEIVT</sequence>
<organism evidence="11 12">
    <name type="scientific">Hymenolepis diminuta</name>
    <name type="common">Rat tapeworm</name>
    <dbReference type="NCBI Taxonomy" id="6216"/>
    <lineage>
        <taxon>Eukaryota</taxon>
        <taxon>Metazoa</taxon>
        <taxon>Spiralia</taxon>
        <taxon>Lophotrochozoa</taxon>
        <taxon>Platyhelminthes</taxon>
        <taxon>Cestoda</taxon>
        <taxon>Eucestoda</taxon>
        <taxon>Cyclophyllidea</taxon>
        <taxon>Hymenolepididae</taxon>
        <taxon>Hymenolepis</taxon>
    </lineage>
</organism>
<feature type="domain" description="Protein kinase" evidence="10">
    <location>
        <begin position="43"/>
        <end position="324"/>
    </location>
</feature>
<dbReference type="GO" id="GO:0051726">
    <property type="term" value="P:regulation of cell cycle"/>
    <property type="evidence" value="ECO:0007669"/>
    <property type="project" value="TreeGrafter"/>
</dbReference>
<keyword evidence="6 9" id="KW-0067">ATP-binding</keyword>
<evidence type="ECO:0000313" key="11">
    <source>
        <dbReference type="EMBL" id="VUZ49951.1"/>
    </source>
</evidence>
<dbReference type="Pfam" id="PF00069">
    <property type="entry name" value="Pkinase"/>
    <property type="match status" value="2"/>
</dbReference>
<proteinExistence type="predicted"/>
<dbReference type="AlphaFoldDB" id="A0A564YRR1"/>
<evidence type="ECO:0000256" key="9">
    <source>
        <dbReference type="PROSITE-ProRule" id="PRU10141"/>
    </source>
</evidence>
<keyword evidence="12" id="KW-1185">Reference proteome</keyword>
<evidence type="ECO:0000256" key="1">
    <source>
        <dbReference type="ARBA" id="ARBA00012513"/>
    </source>
</evidence>
<dbReference type="InterPro" id="IPR011009">
    <property type="entry name" value="Kinase-like_dom_sf"/>
</dbReference>
<name>A0A564YRR1_HYMDI</name>
<dbReference type="InterPro" id="IPR000719">
    <property type="entry name" value="Prot_kinase_dom"/>
</dbReference>
<evidence type="ECO:0000256" key="4">
    <source>
        <dbReference type="ARBA" id="ARBA00022741"/>
    </source>
</evidence>
<comment type="catalytic activity">
    <reaction evidence="7">
        <text>L-threonyl-[protein] + ATP = O-phospho-L-threonyl-[protein] + ADP + H(+)</text>
        <dbReference type="Rhea" id="RHEA:46608"/>
        <dbReference type="Rhea" id="RHEA-COMP:11060"/>
        <dbReference type="Rhea" id="RHEA-COMP:11605"/>
        <dbReference type="ChEBI" id="CHEBI:15378"/>
        <dbReference type="ChEBI" id="CHEBI:30013"/>
        <dbReference type="ChEBI" id="CHEBI:30616"/>
        <dbReference type="ChEBI" id="CHEBI:61977"/>
        <dbReference type="ChEBI" id="CHEBI:456216"/>
        <dbReference type="EC" id="2.7.11.1"/>
    </reaction>
</comment>
<dbReference type="GO" id="GO:0005829">
    <property type="term" value="C:cytosol"/>
    <property type="evidence" value="ECO:0007669"/>
    <property type="project" value="TreeGrafter"/>
</dbReference>
<dbReference type="GO" id="GO:0004674">
    <property type="term" value="F:protein serine/threonine kinase activity"/>
    <property type="evidence" value="ECO:0007669"/>
    <property type="project" value="UniProtKB-KW"/>
</dbReference>
<dbReference type="InterPro" id="IPR008271">
    <property type="entry name" value="Ser/Thr_kinase_AS"/>
</dbReference>
<keyword evidence="4 9" id="KW-0547">Nucleotide-binding</keyword>
<evidence type="ECO:0000256" key="3">
    <source>
        <dbReference type="ARBA" id="ARBA00022679"/>
    </source>
</evidence>
<evidence type="ECO:0000256" key="7">
    <source>
        <dbReference type="ARBA" id="ARBA00047899"/>
    </source>
</evidence>
<feature type="domain" description="Protein kinase" evidence="10">
    <location>
        <begin position="365"/>
        <end position="647"/>
    </location>
</feature>
<dbReference type="GO" id="GO:0005524">
    <property type="term" value="F:ATP binding"/>
    <property type="evidence" value="ECO:0007669"/>
    <property type="project" value="UniProtKB-UniRule"/>
</dbReference>
<dbReference type="InterPro" id="IPR017441">
    <property type="entry name" value="Protein_kinase_ATP_BS"/>
</dbReference>
<dbReference type="GO" id="GO:0005956">
    <property type="term" value="C:protein kinase CK2 complex"/>
    <property type="evidence" value="ECO:0007669"/>
    <property type="project" value="TreeGrafter"/>
</dbReference>
<feature type="binding site" evidence="9">
    <location>
        <position position="394"/>
    </location>
    <ligand>
        <name>ATP</name>
        <dbReference type="ChEBI" id="CHEBI:30616"/>
    </ligand>
</feature>
<comment type="catalytic activity">
    <reaction evidence="8">
        <text>L-seryl-[protein] + ATP = O-phospho-L-seryl-[protein] + ADP + H(+)</text>
        <dbReference type="Rhea" id="RHEA:17989"/>
        <dbReference type="Rhea" id="RHEA-COMP:9863"/>
        <dbReference type="Rhea" id="RHEA-COMP:11604"/>
        <dbReference type="ChEBI" id="CHEBI:15378"/>
        <dbReference type="ChEBI" id="CHEBI:29999"/>
        <dbReference type="ChEBI" id="CHEBI:30616"/>
        <dbReference type="ChEBI" id="CHEBI:83421"/>
        <dbReference type="ChEBI" id="CHEBI:456216"/>
        <dbReference type="EC" id="2.7.11.1"/>
    </reaction>
</comment>
<dbReference type="Gene3D" id="1.10.510.10">
    <property type="entry name" value="Transferase(Phosphotransferase) domain 1"/>
    <property type="match status" value="2"/>
</dbReference>
<dbReference type="InterPro" id="IPR045216">
    <property type="entry name" value="CK2_alpha"/>
</dbReference>
<dbReference type="PROSITE" id="PS50011">
    <property type="entry name" value="PROTEIN_KINASE_DOM"/>
    <property type="match status" value="2"/>
</dbReference>
<dbReference type="Gene3D" id="3.30.200.20">
    <property type="entry name" value="Phosphorylase Kinase, domain 1"/>
    <property type="match status" value="2"/>
</dbReference>
<dbReference type="SMART" id="SM00220">
    <property type="entry name" value="S_TKc"/>
    <property type="match status" value="2"/>
</dbReference>
<evidence type="ECO:0000259" key="10">
    <source>
        <dbReference type="PROSITE" id="PS50011"/>
    </source>
</evidence>
<evidence type="ECO:0000256" key="2">
    <source>
        <dbReference type="ARBA" id="ARBA00022527"/>
    </source>
</evidence>
<protein>
    <recommendedName>
        <fullName evidence="1">non-specific serine/threonine protein kinase</fullName>
        <ecNumber evidence="1">2.7.11.1</ecNumber>
    </recommendedName>
</protein>
<dbReference type="GO" id="GO:0005634">
    <property type="term" value="C:nucleus"/>
    <property type="evidence" value="ECO:0007669"/>
    <property type="project" value="TreeGrafter"/>
</dbReference>
<dbReference type="PROSITE" id="PS00108">
    <property type="entry name" value="PROTEIN_KINASE_ST"/>
    <property type="match status" value="1"/>
</dbReference>
<dbReference type="Proteomes" id="UP000321570">
    <property type="component" value="Unassembled WGS sequence"/>
</dbReference>
<dbReference type="EC" id="2.7.11.1" evidence="1"/>
<dbReference type="EMBL" id="CABIJS010000333">
    <property type="protein sequence ID" value="VUZ49951.1"/>
    <property type="molecule type" value="Genomic_DNA"/>
</dbReference>
<keyword evidence="3" id="KW-0808">Transferase</keyword>
<evidence type="ECO:0000256" key="8">
    <source>
        <dbReference type="ARBA" id="ARBA00048679"/>
    </source>
</evidence>
<keyword evidence="5" id="KW-0418">Kinase</keyword>
<evidence type="ECO:0000256" key="5">
    <source>
        <dbReference type="ARBA" id="ARBA00022777"/>
    </source>
</evidence>
<dbReference type="PANTHER" id="PTHR24054:SF0">
    <property type="entry name" value="CASEIN KINASE II SUBUNIT ALPHA"/>
    <property type="match status" value="1"/>
</dbReference>
<evidence type="ECO:0000256" key="6">
    <source>
        <dbReference type="ARBA" id="ARBA00022840"/>
    </source>
</evidence>
<reference evidence="11 12" key="1">
    <citation type="submission" date="2019-07" db="EMBL/GenBank/DDBJ databases">
        <authorList>
            <person name="Jastrzebski P J."/>
            <person name="Paukszto L."/>
            <person name="Jastrzebski P J."/>
        </authorList>
    </citation>
    <scope>NUCLEOTIDE SEQUENCE [LARGE SCALE GENOMIC DNA]</scope>
    <source>
        <strain evidence="11 12">WMS-il1</strain>
    </source>
</reference>
<accession>A0A564YRR1</accession>